<protein>
    <recommendedName>
        <fullName evidence="4">NAD/NADP transhydrogenase beta subunit</fullName>
    </recommendedName>
</protein>
<geneLocation type="plasmid" evidence="3">
    <name>Plasmid1 dna</name>
</geneLocation>
<feature type="transmembrane region" description="Helical" evidence="1">
    <location>
        <begin position="58"/>
        <end position="77"/>
    </location>
</feature>
<feature type="transmembrane region" description="Helical" evidence="1">
    <location>
        <begin position="329"/>
        <end position="355"/>
    </location>
</feature>
<keyword evidence="3" id="KW-1185">Reference proteome</keyword>
<reference evidence="2 3" key="1">
    <citation type="submission" date="2017-06" db="EMBL/GenBank/DDBJ databases">
        <title>Genome sequencing of cyanobaciteial culture collection at National Institute for Environmental Studies (NIES).</title>
        <authorList>
            <person name="Hirose Y."/>
            <person name="Shimura Y."/>
            <person name="Fujisawa T."/>
            <person name="Nakamura Y."/>
            <person name="Kawachi M."/>
        </authorList>
    </citation>
    <scope>NUCLEOTIDE SEQUENCE [LARGE SCALE GENOMIC DNA]</scope>
    <source>
        <strain evidence="2 3">NIES-267</strain>
        <plasmid evidence="3">Plasmid1 dna</plasmid>
    </source>
</reference>
<feature type="transmembrane region" description="Helical" evidence="1">
    <location>
        <begin position="263"/>
        <end position="285"/>
    </location>
</feature>
<evidence type="ECO:0000256" key="1">
    <source>
        <dbReference type="SAM" id="Phobius"/>
    </source>
</evidence>
<keyword evidence="1" id="KW-0472">Membrane</keyword>
<evidence type="ECO:0000313" key="3">
    <source>
        <dbReference type="Proteomes" id="UP000218418"/>
    </source>
</evidence>
<dbReference type="AlphaFoldDB" id="A0A1Z4M288"/>
<feature type="transmembrane region" description="Helical" evidence="1">
    <location>
        <begin position="238"/>
        <end position="257"/>
    </location>
</feature>
<keyword evidence="1" id="KW-1133">Transmembrane helix</keyword>
<keyword evidence="2" id="KW-0614">Plasmid</keyword>
<dbReference type="EMBL" id="AP018228">
    <property type="protein sequence ID" value="BAY87599.1"/>
    <property type="molecule type" value="Genomic_DNA"/>
</dbReference>
<evidence type="ECO:0000313" key="2">
    <source>
        <dbReference type="EMBL" id="BAY87599.1"/>
    </source>
</evidence>
<dbReference type="Proteomes" id="UP000218418">
    <property type="component" value="Plasmid plasmid1"/>
</dbReference>
<feature type="transmembrane region" description="Helical" evidence="1">
    <location>
        <begin position="292"/>
        <end position="317"/>
    </location>
</feature>
<name>A0A1Z4M288_9CYAN</name>
<gene>
    <name evidence="2" type="ORF">NIES267_71230</name>
</gene>
<accession>A0A1Z4M288</accession>
<keyword evidence="1" id="KW-0812">Transmembrane</keyword>
<organism evidence="2 3">
    <name type="scientific">Calothrix parasitica NIES-267</name>
    <dbReference type="NCBI Taxonomy" id="1973488"/>
    <lineage>
        <taxon>Bacteria</taxon>
        <taxon>Bacillati</taxon>
        <taxon>Cyanobacteriota</taxon>
        <taxon>Cyanophyceae</taxon>
        <taxon>Nostocales</taxon>
        <taxon>Calotrichaceae</taxon>
        <taxon>Calothrix</taxon>
    </lineage>
</organism>
<sequence>MLCPTFTIIKLPKIIAANAFQGTELVNQAAGMADDIASGFDDLWQETINNGTGTPSGIWIAMCSVGILFAVATLSFFMVEWVKNTLDGDEKRSYTEFIWVIIVIALLTNNGFFLGKTTFSIRNYINNVNSFVLENAAATYDLRANFQSVLGAQAARISMGNAIANCQQQASNPQNIVVCLEETKEDFQNAYPELFNKSGAGVPGPLNDIVQKIDRVLSSTGDAIKNGANPLEIITSPINAIIGSDIMQFVTIIMLALNGAYQWAIELSFLLTAIMSPLAVGGSLLPFGTKPIFVWLTGFFSIGMAKLSFNIIVGFAGQLMATSRASQPLFFLFTIAIFAPFLATGIAAGGGLAVLSQINRASMLYTNLAIKVSSMVLTKGFDGAARRIGGASK</sequence>
<evidence type="ECO:0008006" key="4">
    <source>
        <dbReference type="Google" id="ProtNLM"/>
    </source>
</evidence>
<proteinExistence type="predicted"/>
<feature type="transmembrane region" description="Helical" evidence="1">
    <location>
        <begin position="97"/>
        <end position="115"/>
    </location>
</feature>